<dbReference type="EMBL" id="JBHMEI010000078">
    <property type="protein sequence ID" value="MFB9208765.1"/>
    <property type="molecule type" value="Genomic_DNA"/>
</dbReference>
<accession>A0ABV5IXQ7</accession>
<evidence type="ECO:0000256" key="1">
    <source>
        <dbReference type="SAM" id="SignalP"/>
    </source>
</evidence>
<dbReference type="RefSeq" id="WP_189647777.1">
    <property type="nucleotide sequence ID" value="NZ_BMRC01000005.1"/>
</dbReference>
<sequence length="201" mass="22027">MKRMISLVVPLLGGAALLMAGAAPASADVDYYKINGFKTIQSQNNGVNFSAKSGRCNYQAKFTIQTGGAGAPNTPGAYLWIMGKLLPGYPVVNGKPNCQVMVSGHLYDWSSNTFDSTDLTMAPQYGDTSNFDMWIKTKLGDYANYSGRTLQYVELRVTDLGWHDYLNQSVVAKFYDTRMCSPGGSKPKWDCGYYQSGTTNQ</sequence>
<reference evidence="2 3" key="1">
    <citation type="submission" date="2024-09" db="EMBL/GenBank/DDBJ databases">
        <authorList>
            <person name="Sun Q."/>
            <person name="Mori K."/>
        </authorList>
    </citation>
    <scope>NUCLEOTIDE SEQUENCE [LARGE SCALE GENOMIC DNA]</scope>
    <source>
        <strain evidence="2 3">CCM 3426</strain>
    </source>
</reference>
<feature type="signal peptide" evidence="1">
    <location>
        <begin position="1"/>
        <end position="27"/>
    </location>
</feature>
<comment type="caution">
    <text evidence="2">The sequence shown here is derived from an EMBL/GenBank/DDBJ whole genome shotgun (WGS) entry which is preliminary data.</text>
</comment>
<evidence type="ECO:0000313" key="3">
    <source>
        <dbReference type="Proteomes" id="UP001589647"/>
    </source>
</evidence>
<keyword evidence="1" id="KW-0732">Signal</keyword>
<proteinExistence type="predicted"/>
<protein>
    <submittedName>
        <fullName evidence="2">Uncharacterized protein</fullName>
    </submittedName>
</protein>
<feature type="chain" id="PRO_5045887123" evidence="1">
    <location>
        <begin position="28"/>
        <end position="201"/>
    </location>
</feature>
<evidence type="ECO:0000313" key="2">
    <source>
        <dbReference type="EMBL" id="MFB9208765.1"/>
    </source>
</evidence>
<keyword evidence="3" id="KW-1185">Reference proteome</keyword>
<gene>
    <name evidence="2" type="ORF">ACFFV7_46815</name>
</gene>
<name>A0ABV5IXQ7_9ACTN</name>
<dbReference type="Proteomes" id="UP001589647">
    <property type="component" value="Unassembled WGS sequence"/>
</dbReference>
<organism evidence="2 3">
    <name type="scientific">Nonomuraea spiralis</name>
    <dbReference type="NCBI Taxonomy" id="46182"/>
    <lineage>
        <taxon>Bacteria</taxon>
        <taxon>Bacillati</taxon>
        <taxon>Actinomycetota</taxon>
        <taxon>Actinomycetes</taxon>
        <taxon>Streptosporangiales</taxon>
        <taxon>Streptosporangiaceae</taxon>
        <taxon>Nonomuraea</taxon>
    </lineage>
</organism>